<keyword evidence="1" id="KW-1133">Transmembrane helix</keyword>
<organism evidence="3 4">
    <name type="scientific">Methanococcus vannielii (strain ATCC 35089 / DSM 1224 / JCM 13029 / OCM 148 / SB)</name>
    <dbReference type="NCBI Taxonomy" id="406327"/>
    <lineage>
        <taxon>Archaea</taxon>
        <taxon>Methanobacteriati</taxon>
        <taxon>Methanobacteriota</taxon>
        <taxon>Methanomada group</taxon>
        <taxon>Methanococci</taxon>
        <taxon>Methanococcales</taxon>
        <taxon>Methanococcaceae</taxon>
        <taxon>Methanococcus</taxon>
    </lineage>
</organism>
<evidence type="ECO:0000313" key="4">
    <source>
        <dbReference type="Proteomes" id="UP000001107"/>
    </source>
</evidence>
<dbReference type="eggNOG" id="arCOG03442">
    <property type="taxonomic scope" value="Archaea"/>
</dbReference>
<dbReference type="KEGG" id="mvn:Mevan_0189"/>
<feature type="domain" description="DUF7982" evidence="2">
    <location>
        <begin position="25"/>
        <end position="226"/>
    </location>
</feature>
<evidence type="ECO:0000313" key="3">
    <source>
        <dbReference type="EMBL" id="ABR54100.1"/>
    </source>
</evidence>
<dbReference type="HOGENOM" id="CLU_097795_0_0_2"/>
<dbReference type="AlphaFoldDB" id="A6UNM8"/>
<dbReference type="STRING" id="406327.Mevan_0189"/>
<gene>
    <name evidence="3" type="ordered locus">Mevan_0189</name>
</gene>
<dbReference type="InterPro" id="IPR058288">
    <property type="entry name" value="DUF7982"/>
</dbReference>
<keyword evidence="1" id="KW-0812">Transmembrane</keyword>
<protein>
    <recommendedName>
        <fullName evidence="2">DUF7982 domain-containing protein</fullName>
    </recommendedName>
</protein>
<keyword evidence="4" id="KW-1185">Reference proteome</keyword>
<dbReference type="RefSeq" id="WP_011972004.1">
    <property type="nucleotide sequence ID" value="NC_009634.1"/>
</dbReference>
<sequence>MAGTLVSIIGMATIYYGISNSVMSFINLGISGIFIGIIINALIPSNSIDYSIHQSLTFENEGLLKKIFLNLKLSKKAVYIPPYDNLEYGGIFIPSSDNFTLNMSAFDENSLFISNQVAFSEMGVLITPPTGLSILKKFEENLSSSLSGIDLNTLMSLVSSSLSSMDLLADFEYEEIESENKICLKIYKTKNIENFNEFFYLSPIISSIFLAISKASGKAVYIENFSETNDYFEFLVSKIV</sequence>
<proteinExistence type="predicted"/>
<dbReference type="Pfam" id="PF25939">
    <property type="entry name" value="DUF7982"/>
    <property type="match status" value="1"/>
</dbReference>
<feature type="transmembrane region" description="Helical" evidence="1">
    <location>
        <begin position="25"/>
        <end position="43"/>
    </location>
</feature>
<reference evidence="3" key="1">
    <citation type="submission" date="2007-06" db="EMBL/GenBank/DDBJ databases">
        <title>Complete sequence of Methanococcus vannielii SB.</title>
        <authorList>
            <consortium name="US DOE Joint Genome Institute"/>
            <person name="Copeland A."/>
            <person name="Lucas S."/>
            <person name="Lapidus A."/>
            <person name="Barry K."/>
            <person name="Glavina del Rio T."/>
            <person name="Dalin E."/>
            <person name="Tice H."/>
            <person name="Pitluck S."/>
            <person name="Chain P."/>
            <person name="Malfatti S."/>
            <person name="Shin M."/>
            <person name="Vergez L."/>
            <person name="Schmutz J."/>
            <person name="Larimer F."/>
            <person name="Land M."/>
            <person name="Hauser L."/>
            <person name="Kyrpides N."/>
            <person name="Anderson I."/>
            <person name="Sieprawska-Lupa M."/>
            <person name="Whitman W.B."/>
            <person name="Richardson P."/>
        </authorList>
    </citation>
    <scope>NUCLEOTIDE SEQUENCE [LARGE SCALE GENOMIC DNA]</scope>
    <source>
        <strain evidence="3">SB</strain>
    </source>
</reference>
<accession>A6UNM8</accession>
<name>A6UNM8_METVS</name>
<dbReference type="Proteomes" id="UP000001107">
    <property type="component" value="Chromosome"/>
</dbReference>
<evidence type="ECO:0000259" key="2">
    <source>
        <dbReference type="Pfam" id="PF25939"/>
    </source>
</evidence>
<dbReference type="EMBL" id="CP000742">
    <property type="protein sequence ID" value="ABR54100.1"/>
    <property type="molecule type" value="Genomic_DNA"/>
</dbReference>
<dbReference type="GeneID" id="5325096"/>
<evidence type="ECO:0000256" key="1">
    <source>
        <dbReference type="SAM" id="Phobius"/>
    </source>
</evidence>
<keyword evidence="1" id="KW-0472">Membrane</keyword>